<sequence>MPRRARKLTPGRSARHLFGAELRRHRKQAGMSLEKLATVVPYSRSHLSRIETAEYMPPPDLPTLLDAAFGSGQLFRRLYEIAQHEAHPDEYRRFMEAEARARRIQSYAGCFIPGLIQTEDYTRTLFRTHAPDRPAGETERMVSRRMARQALLRSGTPPHTCYLIDEAVLRRPVGGTRIWRDQLGAVADLADDSAVAVHVLPFSHGEHALIGGHLGLFTLPNGTVLAFEESITMCRAQESPNKAKRLREAYQELCASALPPQQSAAFIRAVMDELPS</sequence>
<name>A0ABN3WKU4_STRTU</name>
<dbReference type="InterPro" id="IPR010982">
    <property type="entry name" value="Lambda_DNA-bd_dom_sf"/>
</dbReference>
<keyword evidence="3" id="KW-1185">Reference proteome</keyword>
<dbReference type="Proteomes" id="UP001501102">
    <property type="component" value="Unassembled WGS sequence"/>
</dbReference>
<evidence type="ECO:0000313" key="2">
    <source>
        <dbReference type="EMBL" id="GAA2917418.1"/>
    </source>
</evidence>
<dbReference type="InterPro" id="IPR001387">
    <property type="entry name" value="Cro/C1-type_HTH"/>
</dbReference>
<evidence type="ECO:0000313" key="3">
    <source>
        <dbReference type="Proteomes" id="UP001501102"/>
    </source>
</evidence>
<reference evidence="2 3" key="1">
    <citation type="journal article" date="2019" name="Int. J. Syst. Evol. Microbiol.">
        <title>The Global Catalogue of Microorganisms (GCM) 10K type strain sequencing project: providing services to taxonomists for standard genome sequencing and annotation.</title>
        <authorList>
            <consortium name="The Broad Institute Genomics Platform"/>
            <consortium name="The Broad Institute Genome Sequencing Center for Infectious Disease"/>
            <person name="Wu L."/>
            <person name="Ma J."/>
        </authorList>
    </citation>
    <scope>NUCLEOTIDE SEQUENCE [LARGE SCALE GENOMIC DNA]</scope>
    <source>
        <strain evidence="2 3">JCM 4087</strain>
    </source>
</reference>
<evidence type="ECO:0000259" key="1">
    <source>
        <dbReference type="PROSITE" id="PS50943"/>
    </source>
</evidence>
<dbReference type="Gene3D" id="1.10.260.40">
    <property type="entry name" value="lambda repressor-like DNA-binding domains"/>
    <property type="match status" value="1"/>
</dbReference>
<accession>A0ABN3WKU4</accession>
<dbReference type="EMBL" id="BAAAXZ010000043">
    <property type="protein sequence ID" value="GAA2917418.1"/>
    <property type="molecule type" value="Genomic_DNA"/>
</dbReference>
<dbReference type="InterPro" id="IPR043917">
    <property type="entry name" value="DUF5753"/>
</dbReference>
<organism evidence="2 3">
    <name type="scientific">Streptomyces thioluteus</name>
    <dbReference type="NCBI Taxonomy" id="66431"/>
    <lineage>
        <taxon>Bacteria</taxon>
        <taxon>Bacillati</taxon>
        <taxon>Actinomycetota</taxon>
        <taxon>Actinomycetes</taxon>
        <taxon>Kitasatosporales</taxon>
        <taxon>Streptomycetaceae</taxon>
        <taxon>Streptomyces</taxon>
    </lineage>
</organism>
<dbReference type="PROSITE" id="PS50943">
    <property type="entry name" value="HTH_CROC1"/>
    <property type="match status" value="1"/>
</dbReference>
<dbReference type="CDD" id="cd00093">
    <property type="entry name" value="HTH_XRE"/>
    <property type="match status" value="1"/>
</dbReference>
<comment type="caution">
    <text evidence="2">The sequence shown here is derived from an EMBL/GenBank/DDBJ whole genome shotgun (WGS) entry which is preliminary data.</text>
</comment>
<gene>
    <name evidence="2" type="ORF">GCM10020221_11980</name>
</gene>
<dbReference type="SUPFAM" id="SSF47413">
    <property type="entry name" value="lambda repressor-like DNA-binding domains"/>
    <property type="match status" value="1"/>
</dbReference>
<protein>
    <submittedName>
        <fullName evidence="2">Helix-turn-helix transcriptional regulator</fullName>
    </submittedName>
</protein>
<feature type="domain" description="HTH cro/C1-type" evidence="1">
    <location>
        <begin position="22"/>
        <end position="61"/>
    </location>
</feature>
<dbReference type="Pfam" id="PF13560">
    <property type="entry name" value="HTH_31"/>
    <property type="match status" value="1"/>
</dbReference>
<proteinExistence type="predicted"/>
<dbReference type="Pfam" id="PF19054">
    <property type="entry name" value="DUF5753"/>
    <property type="match status" value="1"/>
</dbReference>
<dbReference type="SMART" id="SM00530">
    <property type="entry name" value="HTH_XRE"/>
    <property type="match status" value="1"/>
</dbReference>